<comment type="caution">
    <text evidence="1">The sequence shown here is derived from an EMBL/GenBank/DDBJ whole genome shotgun (WGS) entry which is preliminary data.</text>
</comment>
<evidence type="ECO:0008006" key="3">
    <source>
        <dbReference type="Google" id="ProtNLM"/>
    </source>
</evidence>
<proteinExistence type="predicted"/>
<dbReference type="Proteomes" id="UP000321513">
    <property type="component" value="Unassembled WGS sequence"/>
</dbReference>
<dbReference type="InterPro" id="IPR046880">
    <property type="entry name" value="TPR-S"/>
</dbReference>
<keyword evidence="2" id="KW-1185">Reference proteome</keyword>
<accession>A0A512B6Z6</accession>
<dbReference type="AlphaFoldDB" id="A0A512B6Z6"/>
<dbReference type="EMBL" id="BJYT01000001">
    <property type="protein sequence ID" value="GEO07740.1"/>
    <property type="molecule type" value="Genomic_DNA"/>
</dbReference>
<evidence type="ECO:0000313" key="1">
    <source>
        <dbReference type="EMBL" id="GEO07740.1"/>
    </source>
</evidence>
<dbReference type="Pfam" id="PF20308">
    <property type="entry name" value="TPR-S"/>
    <property type="match status" value="1"/>
</dbReference>
<evidence type="ECO:0000313" key="2">
    <source>
        <dbReference type="Proteomes" id="UP000321513"/>
    </source>
</evidence>
<name>A0A512B6Z6_9BACT</name>
<organism evidence="1 2">
    <name type="scientific">Segetibacter aerophilus</name>
    <dbReference type="NCBI Taxonomy" id="670293"/>
    <lineage>
        <taxon>Bacteria</taxon>
        <taxon>Pseudomonadati</taxon>
        <taxon>Bacteroidota</taxon>
        <taxon>Chitinophagia</taxon>
        <taxon>Chitinophagales</taxon>
        <taxon>Chitinophagaceae</taxon>
        <taxon>Segetibacter</taxon>
    </lineage>
</organism>
<protein>
    <recommendedName>
        <fullName evidence="3">DUF4071 domain-containing protein</fullName>
    </recommendedName>
</protein>
<sequence>MGFGTKTDLATGRKLNLDETYHKLIKPVVESKGLLCVRADEIRHSGIIDVPMYRQLLSADVVVADISTANANAFYELGVRHALRPRTTIVISEQQMCYPFDLNHILITKYSHLGENIDYAEVLRFQKVLSDTLDTVLKIEDPDSPVYTFLSGLIPPKLQQKAEEMAQQVGAAIKNNEDENPDDNVTLSVILKEAEDALKSKEYEIAKVFLNRAIKISNCKTDPKLIASNSYLFHRLALATYKAEKPDKLTALHHAIDILDDLDLKHTNDSETVTLAAKIEKRLFYKGQGEDHLANAIQYYERAYFLLNNRYNAINLAFLINLRVDTNLFKTRQDKIADMILANRIREVTLRLCEQDWKKYAENTSAEKEEVMQQDNELAATQKAIENEQKFWILVNRAEAYFGLGNKEAYVEAREQAKQIDHKPWMLEVFDEQVEKLDELMNKYGHFLNVTEPV</sequence>
<reference evidence="1 2" key="1">
    <citation type="submission" date="2019-07" db="EMBL/GenBank/DDBJ databases">
        <title>Whole genome shotgun sequence of Segetibacter aerophilus NBRC 106135.</title>
        <authorList>
            <person name="Hosoyama A."/>
            <person name="Uohara A."/>
            <person name="Ohji S."/>
            <person name="Ichikawa N."/>
        </authorList>
    </citation>
    <scope>NUCLEOTIDE SEQUENCE [LARGE SCALE GENOMIC DNA]</scope>
    <source>
        <strain evidence="1 2">NBRC 106135</strain>
    </source>
</reference>
<gene>
    <name evidence="1" type="ORF">SAE01_02360</name>
</gene>